<dbReference type="GO" id="GO:0003677">
    <property type="term" value="F:DNA binding"/>
    <property type="evidence" value="ECO:0007669"/>
    <property type="project" value="UniProtKB-KW"/>
</dbReference>
<dbReference type="GO" id="GO:0006313">
    <property type="term" value="P:DNA transposition"/>
    <property type="evidence" value="ECO:0007669"/>
    <property type="project" value="InterPro"/>
</dbReference>
<dbReference type="InterPro" id="IPR001207">
    <property type="entry name" value="Transposase_mutator"/>
</dbReference>
<evidence type="ECO:0000256" key="1">
    <source>
        <dbReference type="ARBA" id="ARBA00022578"/>
    </source>
</evidence>
<proteinExistence type="predicted"/>
<name>A0A0F9CI37_9ZZZZ</name>
<dbReference type="PANTHER" id="PTHR33217:SF7">
    <property type="entry name" value="TRANSPOSASE FOR INSERTION SEQUENCE ELEMENT IS1081"/>
    <property type="match status" value="1"/>
</dbReference>
<evidence type="ECO:0000256" key="2">
    <source>
        <dbReference type="ARBA" id="ARBA00023125"/>
    </source>
</evidence>
<evidence type="ECO:0000313" key="4">
    <source>
        <dbReference type="EMBL" id="KKL48759.1"/>
    </source>
</evidence>
<organism evidence="4">
    <name type="scientific">marine sediment metagenome</name>
    <dbReference type="NCBI Taxonomy" id="412755"/>
    <lineage>
        <taxon>unclassified sequences</taxon>
        <taxon>metagenomes</taxon>
        <taxon>ecological metagenomes</taxon>
    </lineage>
</organism>
<dbReference type="EMBL" id="LAZR01033203">
    <property type="protein sequence ID" value="KKL48759.1"/>
    <property type="molecule type" value="Genomic_DNA"/>
</dbReference>
<accession>A0A0F9CI37</accession>
<sequence>MNTDVPVPAGPRARQATFWTWMDATIRQLAGGLIARVLDMEMEAHLQAGWNQRAKARRGYRNGYYRRKLTTPHGILDVKIPRCRSGPLDSSAVFDRYQRRITDVDRILRHAYLLGASTRGTAQLAEQVFGGTVSHQTISKLMRWLDEQLATWRNRPIAPVYKVVYIDGMHVDVVGGDRMVMLVSGARYDGGLDVLGFSVGRGERCVELLADLRRRGLEGVEMFVSDQAGAIRSALERVYPEVAWQSCTFHRLAALRANVGSVDFRDPMVAEASCIFRCPSKLAAQDAAAAWAKRWKPLAPWAVQQFMDGLENSLMFYSLPKVWWKRTRTNNPQERLIRTLRQRLRPMGCFHDEPAIERAVFGQLLRWHKIKLTHNT</sequence>
<dbReference type="NCBIfam" id="NF033543">
    <property type="entry name" value="transpos_IS256"/>
    <property type="match status" value="1"/>
</dbReference>
<gene>
    <name evidence="4" type="ORF">LCGC14_2322290</name>
</gene>
<comment type="caution">
    <text evidence="4">The sequence shown here is derived from an EMBL/GenBank/DDBJ whole genome shotgun (WGS) entry which is preliminary data.</text>
</comment>
<dbReference type="AlphaFoldDB" id="A0A0F9CI37"/>
<keyword evidence="2" id="KW-0238">DNA-binding</keyword>
<dbReference type="Pfam" id="PF00872">
    <property type="entry name" value="Transposase_mut"/>
    <property type="match status" value="1"/>
</dbReference>
<dbReference type="GO" id="GO:0004803">
    <property type="term" value="F:transposase activity"/>
    <property type="evidence" value="ECO:0007669"/>
    <property type="project" value="InterPro"/>
</dbReference>
<reference evidence="4" key="1">
    <citation type="journal article" date="2015" name="Nature">
        <title>Complex archaea that bridge the gap between prokaryotes and eukaryotes.</title>
        <authorList>
            <person name="Spang A."/>
            <person name="Saw J.H."/>
            <person name="Jorgensen S.L."/>
            <person name="Zaremba-Niedzwiedzka K."/>
            <person name="Martijn J."/>
            <person name="Lind A.E."/>
            <person name="van Eijk R."/>
            <person name="Schleper C."/>
            <person name="Guy L."/>
            <person name="Ettema T.J."/>
        </authorList>
    </citation>
    <scope>NUCLEOTIDE SEQUENCE</scope>
</reference>
<protein>
    <recommendedName>
        <fullName evidence="5">Mutator family transposase</fullName>
    </recommendedName>
</protein>
<keyword evidence="1" id="KW-0815">Transposition</keyword>
<dbReference type="PANTHER" id="PTHR33217">
    <property type="entry name" value="TRANSPOSASE FOR INSERTION SEQUENCE ELEMENT IS1081"/>
    <property type="match status" value="1"/>
</dbReference>
<evidence type="ECO:0008006" key="5">
    <source>
        <dbReference type="Google" id="ProtNLM"/>
    </source>
</evidence>
<keyword evidence="3" id="KW-0233">DNA recombination</keyword>
<evidence type="ECO:0000256" key="3">
    <source>
        <dbReference type="ARBA" id="ARBA00023172"/>
    </source>
</evidence>